<feature type="repeat" description="ANK" evidence="3">
    <location>
        <begin position="110"/>
        <end position="143"/>
    </location>
</feature>
<evidence type="ECO:0000256" key="1">
    <source>
        <dbReference type="ARBA" id="ARBA00022737"/>
    </source>
</evidence>
<dbReference type="SMART" id="SM00248">
    <property type="entry name" value="ANK"/>
    <property type="match status" value="2"/>
</dbReference>
<dbReference type="Gene3D" id="1.25.40.20">
    <property type="entry name" value="Ankyrin repeat-containing domain"/>
    <property type="match status" value="1"/>
</dbReference>
<organism evidence="5 6">
    <name type="scientific">Macrostomum lignano</name>
    <dbReference type="NCBI Taxonomy" id="282301"/>
    <lineage>
        <taxon>Eukaryota</taxon>
        <taxon>Metazoa</taxon>
        <taxon>Spiralia</taxon>
        <taxon>Lophotrochozoa</taxon>
        <taxon>Platyhelminthes</taxon>
        <taxon>Rhabditophora</taxon>
        <taxon>Macrostomorpha</taxon>
        <taxon>Macrostomida</taxon>
        <taxon>Macrostomidae</taxon>
        <taxon>Macrostomum</taxon>
    </lineage>
</organism>
<keyword evidence="4" id="KW-0812">Transmembrane</keyword>
<evidence type="ECO:0000313" key="5">
    <source>
        <dbReference type="Proteomes" id="UP000095280"/>
    </source>
</evidence>
<evidence type="ECO:0000313" key="6">
    <source>
        <dbReference type="WBParaSite" id="maker-uti_cns_0046080-snap-gene-1.12-mRNA-1"/>
    </source>
</evidence>
<dbReference type="AlphaFoldDB" id="A0A1I8J752"/>
<name>A0A1I8J752_9PLAT</name>
<sequence>AFVGALKGRNKEIVCYIVKSKFKPDFTDPDILHYLANEALHGDFELIDFIFHELSCVEESQEPQGISDADLRTECAEIIAAVLYKSMSEGFVSLAIAVIKYANMTYLYKCGLTCLMVAALAGHHELVKQILGSPGTDIDAVDETGQSALAKACVRGHLRVAMTLLGSEANLQLRDHGGRDCLKLARLYKQRDLLRLLQHRLKIQSTPEQPEILQSPGNLTRGESLSRILSSAGFTRERAKQQQRLADFLETLAGIITKDGRSMTGSYADGWGNSLKQVNGLTAADSDIDWTVIVGSQEEDEDKNMQLVFHLEGSCRCGEAKTQSIIDGHAQIQSPAGSQPAVAADACGVRSAEDTCHAYQCCGSLTHPKRVQKLLPAGALAMEVHLVTATRPNSDNEMRVSFSFHEKEIMRGLSETQGQLFVLIKFIFKRLLPRYYNLSGLKTYHARTLMFFILHTFPSDSWSRENLRSLLAKALNTMIELMEEKGCTDICMPHFFIPGAFLYVKNAGIGGPFLKSKVEILEKLIEIKNNIEIVERHLLETVSPLESDVFHFHPFALLPLTVPPDEEEVQQDKFAHIYCIVFEILGELRSEIWDKEALLSQAERLPDCCMMAKLCLMAMAHLKSKDESTAKQLLQRQIQLKVLRSLSPENVRHLDEITSDWLWRFCFIHHNLPEMEFLPEFSRSLICVKRPERGPTHLYVNFRCLWWSLGAELLADSRKSQTDSWFQELQDSPGSEDFEELRTLTEFSDSQNHVNFCLERARKLKDEKRLQTTDDVHFTRMMQRQSYLQSQSSPHLQVGAQQKMPIFDHIVWILLAVSVCFYFLFLSRHNNSNVCVARGEFAAPRYEHAGAALASR</sequence>
<evidence type="ECO:0000256" key="4">
    <source>
        <dbReference type="SAM" id="Phobius"/>
    </source>
</evidence>
<accession>A0A1I8J752</accession>
<protein>
    <submittedName>
        <fullName evidence="6">ANK_REP_REGION domain-containing protein</fullName>
    </submittedName>
</protein>
<dbReference type="Pfam" id="PF12796">
    <property type="entry name" value="Ank_2"/>
    <property type="match status" value="1"/>
</dbReference>
<keyword evidence="5" id="KW-1185">Reference proteome</keyword>
<evidence type="ECO:0000256" key="2">
    <source>
        <dbReference type="ARBA" id="ARBA00023043"/>
    </source>
</evidence>
<dbReference type="PANTHER" id="PTHR24198">
    <property type="entry name" value="ANKYRIN REPEAT AND PROTEIN KINASE DOMAIN-CONTAINING PROTEIN"/>
    <property type="match status" value="1"/>
</dbReference>
<dbReference type="WBParaSite" id="maker-uti_cns_0046080-snap-gene-1.12-mRNA-1">
    <property type="protein sequence ID" value="maker-uti_cns_0046080-snap-gene-1.12-mRNA-1"/>
    <property type="gene ID" value="maker-uti_cns_0046080-snap-gene-1.12"/>
</dbReference>
<keyword evidence="4" id="KW-0472">Membrane</keyword>
<keyword evidence="2 3" id="KW-0040">ANK repeat</keyword>
<dbReference type="PANTHER" id="PTHR24198:SF165">
    <property type="entry name" value="ANKYRIN REPEAT-CONTAINING PROTEIN-RELATED"/>
    <property type="match status" value="1"/>
</dbReference>
<keyword evidence="4" id="KW-1133">Transmembrane helix</keyword>
<reference evidence="6" key="1">
    <citation type="submission" date="2016-11" db="UniProtKB">
        <authorList>
            <consortium name="WormBaseParasite"/>
        </authorList>
    </citation>
    <scope>IDENTIFICATION</scope>
</reference>
<keyword evidence="1" id="KW-0677">Repeat</keyword>
<evidence type="ECO:0000256" key="3">
    <source>
        <dbReference type="PROSITE-ProRule" id="PRU00023"/>
    </source>
</evidence>
<feature type="transmembrane region" description="Helical" evidence="4">
    <location>
        <begin position="806"/>
        <end position="825"/>
    </location>
</feature>
<proteinExistence type="predicted"/>
<dbReference type="InterPro" id="IPR036770">
    <property type="entry name" value="Ankyrin_rpt-contain_sf"/>
</dbReference>
<dbReference type="Proteomes" id="UP000095280">
    <property type="component" value="Unplaced"/>
</dbReference>
<dbReference type="InterPro" id="IPR002110">
    <property type="entry name" value="Ankyrin_rpt"/>
</dbReference>
<dbReference type="PROSITE" id="PS50088">
    <property type="entry name" value="ANK_REPEAT"/>
    <property type="match status" value="2"/>
</dbReference>
<dbReference type="SUPFAM" id="SSF48403">
    <property type="entry name" value="Ankyrin repeat"/>
    <property type="match status" value="1"/>
</dbReference>
<feature type="repeat" description="ANK" evidence="3">
    <location>
        <begin position="144"/>
        <end position="176"/>
    </location>
</feature>
<dbReference type="Gene3D" id="1.10.1410.40">
    <property type="match status" value="1"/>
</dbReference>